<evidence type="ECO:0000256" key="7">
    <source>
        <dbReference type="ARBA" id="ARBA00022729"/>
    </source>
</evidence>
<name>A0A0G4GXT7_VITBC</name>
<comment type="similarity">
    <text evidence="3">Belongs to the EROs family.</text>
</comment>
<dbReference type="Pfam" id="PF04137">
    <property type="entry name" value="ERO1"/>
    <property type="match status" value="1"/>
</dbReference>
<keyword evidence="15" id="KW-0676">Redox-active center</keyword>
<evidence type="ECO:0000256" key="11">
    <source>
        <dbReference type="ARBA" id="ARBA00023002"/>
    </source>
</evidence>
<evidence type="ECO:0000256" key="17">
    <source>
        <dbReference type="SAM" id="SignalP"/>
    </source>
</evidence>
<keyword evidence="19" id="KW-1185">Reference proteome</keyword>
<dbReference type="InterPro" id="IPR007266">
    <property type="entry name" value="Ero1"/>
</dbReference>
<dbReference type="GO" id="GO:0005789">
    <property type="term" value="C:endoplasmic reticulum membrane"/>
    <property type="evidence" value="ECO:0007669"/>
    <property type="project" value="UniProtKB-SubCell"/>
</dbReference>
<evidence type="ECO:0000256" key="2">
    <source>
        <dbReference type="ARBA" id="ARBA00004367"/>
    </source>
</evidence>
<dbReference type="GO" id="GO:0034975">
    <property type="term" value="P:protein folding in endoplasmic reticulum"/>
    <property type="evidence" value="ECO:0007669"/>
    <property type="project" value="InterPro"/>
</dbReference>
<sequence length="466" mass="52087">MGSTLSSTAMLWCGVTCAVTVTTVLQTSSASVVLPPSVPSAGEIEQDALTLTPILQRLQAKTFFKIFKADLSKECPFYAMEAMCQNPQGCSVCECDEDDIPKPWQMKPVENFVDRSHSEDLSFTPWKETDRYDLSSVWEAPPGSPEAFAQLISGEASHKATYVDLTLNRPSYTAYSGGHIWYLIYRENCLESDETCLDEENFYRIISGMHSNIAALSAEYYHVPERHNGAIETHGSGGGGSGVGSRYSYSMSFYKAKLGPYDDRIANLYFTLAILLRTVCHVSPILEECHCETGNKSEDLQARADLFHLLNHTFASCRPQYMDEPLFEKKSSEALRQFHNITRILDCVECEKCRLHGRLKMTALSLALRASAADYRVVSLERNEIVALINALAYFAEAIHIVRRFESRLYRERLLVAAGVLGVLAVTCVVFYRLVLGVARKRKAYLSVFRVRKASSPSSPPKDKAI</sequence>
<dbReference type="VEuPathDB" id="CryptoDB:Vbra_19008"/>
<evidence type="ECO:0008006" key="20">
    <source>
        <dbReference type="Google" id="ProtNLM"/>
    </source>
</evidence>
<dbReference type="AlphaFoldDB" id="A0A0G4GXT7"/>
<dbReference type="PhylomeDB" id="A0A0G4GXT7"/>
<comment type="subcellular location">
    <subcellularLocation>
        <location evidence="2">Endoplasmic reticulum membrane</location>
        <topology evidence="2">Peripheral membrane protein</topology>
        <orientation evidence="2">Lumenal side</orientation>
    </subcellularLocation>
</comment>
<evidence type="ECO:0000256" key="6">
    <source>
        <dbReference type="ARBA" id="ARBA00022630"/>
    </source>
</evidence>
<feature type="signal peptide" evidence="17">
    <location>
        <begin position="1"/>
        <end position="18"/>
    </location>
</feature>
<keyword evidence="7 17" id="KW-0732">Signal</keyword>
<keyword evidence="5" id="KW-0813">Transport</keyword>
<evidence type="ECO:0000256" key="5">
    <source>
        <dbReference type="ARBA" id="ARBA00022448"/>
    </source>
</evidence>
<keyword evidence="16" id="KW-0812">Transmembrane</keyword>
<evidence type="ECO:0000256" key="16">
    <source>
        <dbReference type="SAM" id="Phobius"/>
    </source>
</evidence>
<dbReference type="GO" id="GO:0071949">
    <property type="term" value="F:FAD binding"/>
    <property type="evidence" value="ECO:0007669"/>
    <property type="project" value="InterPro"/>
</dbReference>
<feature type="chain" id="PRO_5005190682" description="Endoplasmic reticulum oxidoreductin" evidence="17">
    <location>
        <begin position="19"/>
        <end position="466"/>
    </location>
</feature>
<keyword evidence="12 16" id="KW-0472">Membrane</keyword>
<keyword evidence="14" id="KW-0325">Glycoprotein</keyword>
<dbReference type="SUPFAM" id="SSF110019">
    <property type="entry name" value="ERO1-like"/>
    <property type="match status" value="1"/>
</dbReference>
<dbReference type="InParanoid" id="A0A0G4GXT7"/>
<evidence type="ECO:0000256" key="13">
    <source>
        <dbReference type="ARBA" id="ARBA00023157"/>
    </source>
</evidence>
<keyword evidence="10" id="KW-0249">Electron transport</keyword>
<keyword evidence="16" id="KW-1133">Transmembrane helix</keyword>
<comment type="cofactor">
    <cofactor evidence="1">
        <name>FAD</name>
        <dbReference type="ChEBI" id="CHEBI:57692"/>
    </cofactor>
</comment>
<dbReference type="InterPro" id="IPR037192">
    <property type="entry name" value="ERO1-like_sf"/>
</dbReference>
<accession>A0A0G4GXT7</accession>
<gene>
    <name evidence="18" type="ORF">Vbra_19008</name>
</gene>
<proteinExistence type="inferred from homology"/>
<dbReference type="EMBL" id="CDMY01000869">
    <property type="protein sequence ID" value="CEM35917.1"/>
    <property type="molecule type" value="Genomic_DNA"/>
</dbReference>
<protein>
    <recommendedName>
        <fullName evidence="20">Endoplasmic reticulum oxidoreductin</fullName>
    </recommendedName>
</protein>
<evidence type="ECO:0000256" key="14">
    <source>
        <dbReference type="ARBA" id="ARBA00023180"/>
    </source>
</evidence>
<evidence type="ECO:0000256" key="1">
    <source>
        <dbReference type="ARBA" id="ARBA00001974"/>
    </source>
</evidence>
<dbReference type="OrthoDB" id="269384at2759"/>
<keyword evidence="6" id="KW-0285">Flavoprotein</keyword>
<organism evidence="18 19">
    <name type="scientific">Vitrella brassicaformis (strain CCMP3155)</name>
    <dbReference type="NCBI Taxonomy" id="1169540"/>
    <lineage>
        <taxon>Eukaryota</taxon>
        <taxon>Sar</taxon>
        <taxon>Alveolata</taxon>
        <taxon>Colpodellida</taxon>
        <taxon>Vitrellaceae</taxon>
        <taxon>Vitrella</taxon>
    </lineage>
</organism>
<evidence type="ECO:0000256" key="15">
    <source>
        <dbReference type="ARBA" id="ARBA00023284"/>
    </source>
</evidence>
<dbReference type="FunCoup" id="A0A0G4GXT7">
    <property type="interactions" value="124"/>
</dbReference>
<evidence type="ECO:0000256" key="8">
    <source>
        <dbReference type="ARBA" id="ARBA00022824"/>
    </source>
</evidence>
<keyword evidence="13" id="KW-1015">Disulfide bond</keyword>
<feature type="transmembrane region" description="Helical" evidence="16">
    <location>
        <begin position="414"/>
        <end position="435"/>
    </location>
</feature>
<keyword evidence="8" id="KW-0256">Endoplasmic reticulum</keyword>
<dbReference type="Proteomes" id="UP000041254">
    <property type="component" value="Unassembled WGS sequence"/>
</dbReference>
<dbReference type="GO" id="GO:0016972">
    <property type="term" value="F:thiol oxidase activity"/>
    <property type="evidence" value="ECO:0007669"/>
    <property type="project" value="InterPro"/>
</dbReference>
<comment type="subunit">
    <text evidence="4">May function both as a monomer and a homodimer.</text>
</comment>
<evidence type="ECO:0000256" key="10">
    <source>
        <dbReference type="ARBA" id="ARBA00022982"/>
    </source>
</evidence>
<evidence type="ECO:0000256" key="3">
    <source>
        <dbReference type="ARBA" id="ARBA00008277"/>
    </source>
</evidence>
<dbReference type="PANTHER" id="PTHR12613">
    <property type="entry name" value="ERO1-RELATED"/>
    <property type="match status" value="1"/>
</dbReference>
<dbReference type="PANTHER" id="PTHR12613:SF0">
    <property type="entry name" value="ERO1-LIKE PROTEIN"/>
    <property type="match status" value="1"/>
</dbReference>
<reference evidence="18 19" key="1">
    <citation type="submission" date="2014-11" db="EMBL/GenBank/DDBJ databases">
        <authorList>
            <person name="Zhu J."/>
            <person name="Qi W."/>
            <person name="Song R."/>
        </authorList>
    </citation>
    <scope>NUCLEOTIDE SEQUENCE [LARGE SCALE GENOMIC DNA]</scope>
</reference>
<dbReference type="STRING" id="1169540.A0A0G4GXT7"/>
<evidence type="ECO:0000256" key="4">
    <source>
        <dbReference type="ARBA" id="ARBA00011802"/>
    </source>
</evidence>
<evidence type="ECO:0000313" key="18">
    <source>
        <dbReference type="EMBL" id="CEM35917.1"/>
    </source>
</evidence>
<keyword evidence="11" id="KW-0560">Oxidoreductase</keyword>
<evidence type="ECO:0000256" key="9">
    <source>
        <dbReference type="ARBA" id="ARBA00022827"/>
    </source>
</evidence>
<evidence type="ECO:0000313" key="19">
    <source>
        <dbReference type="Proteomes" id="UP000041254"/>
    </source>
</evidence>
<dbReference type="GO" id="GO:0015035">
    <property type="term" value="F:protein-disulfide reductase activity"/>
    <property type="evidence" value="ECO:0007669"/>
    <property type="project" value="InterPro"/>
</dbReference>
<dbReference type="OMA" id="CYKDRLH"/>
<keyword evidence="9" id="KW-0274">FAD</keyword>
<evidence type="ECO:0000256" key="12">
    <source>
        <dbReference type="ARBA" id="ARBA00023136"/>
    </source>
</evidence>